<reference evidence="1" key="2">
    <citation type="journal article" date="2023" name="IMA Fungus">
        <title>Comparative genomic study of the Penicillium genus elucidates a diverse pangenome and 15 lateral gene transfer events.</title>
        <authorList>
            <person name="Petersen C."/>
            <person name="Sorensen T."/>
            <person name="Nielsen M.R."/>
            <person name="Sondergaard T.E."/>
            <person name="Sorensen J.L."/>
            <person name="Fitzpatrick D.A."/>
            <person name="Frisvad J.C."/>
            <person name="Nielsen K.L."/>
        </authorList>
    </citation>
    <scope>NUCLEOTIDE SEQUENCE</scope>
    <source>
        <strain evidence="1">IBT 16125</strain>
    </source>
</reference>
<keyword evidence="2" id="KW-1185">Reference proteome</keyword>
<dbReference type="Proteomes" id="UP001213681">
    <property type="component" value="Unassembled WGS sequence"/>
</dbReference>
<accession>A0AAD6G5R4</accession>
<evidence type="ECO:0000313" key="1">
    <source>
        <dbReference type="EMBL" id="KAJ5456082.1"/>
    </source>
</evidence>
<gene>
    <name evidence="1" type="ORF">N7458_004346</name>
</gene>
<dbReference type="InterPro" id="IPR008949">
    <property type="entry name" value="Isoprenoid_synthase_dom_sf"/>
</dbReference>
<sequence length="373" mass="42559">MGSTTSTTQWLHSEVLDRSLWADNPEYLLTIPPRISKYNERSDDASVQLQIDVAGKENVGVVDGAITSVGGLAALMYPDCLPDRMAVTSYVLETTFIWDDLNIPEPDEVAIKDSESNTRKDVNIFHHPSMKARLKQAFSKGVAAVSRIDPILGPNVLETWKDWRLAETDIRGNFFKWTSLDQYVEVRVRDIGYPCVIAMGLFSCNLKITPEEEAIALQIAWPLHAQGVYSNDYYSWFKELRAHQESGGKIPIINSVKLLQRLEGLSVEEARARLREKSLEMEAEYHRRKKEYFEANADKGISPALVRYLDYHEEYATGHVIWCLNSYRNNSPGGDEYRAYYAKRVAEGAIFWDNPSQSEDILTDGYQVRYLQK</sequence>
<dbReference type="EMBL" id="JAPVEA010000004">
    <property type="protein sequence ID" value="KAJ5456082.1"/>
    <property type="molecule type" value="Genomic_DNA"/>
</dbReference>
<dbReference type="AlphaFoldDB" id="A0AAD6G5R4"/>
<evidence type="ECO:0000313" key="2">
    <source>
        <dbReference type="Proteomes" id="UP001213681"/>
    </source>
</evidence>
<comment type="caution">
    <text evidence="1">The sequence shown here is derived from an EMBL/GenBank/DDBJ whole genome shotgun (WGS) entry which is preliminary data.</text>
</comment>
<dbReference type="RefSeq" id="XP_056768455.1">
    <property type="nucleotide sequence ID" value="XM_056907728.1"/>
</dbReference>
<dbReference type="Gene3D" id="1.10.600.10">
    <property type="entry name" value="Farnesyl Diphosphate Synthase"/>
    <property type="match status" value="1"/>
</dbReference>
<name>A0AAD6G5R4_9EURO</name>
<dbReference type="GeneID" id="81597971"/>
<evidence type="ECO:0008006" key="3">
    <source>
        <dbReference type="Google" id="ProtNLM"/>
    </source>
</evidence>
<proteinExistence type="predicted"/>
<dbReference type="SUPFAM" id="SSF48576">
    <property type="entry name" value="Terpenoid synthases"/>
    <property type="match status" value="1"/>
</dbReference>
<dbReference type="Pfam" id="PF19086">
    <property type="entry name" value="Terpene_syn_C_2"/>
    <property type="match status" value="1"/>
</dbReference>
<reference evidence="1" key="1">
    <citation type="submission" date="2022-12" db="EMBL/GenBank/DDBJ databases">
        <authorList>
            <person name="Petersen C."/>
        </authorList>
    </citation>
    <scope>NUCLEOTIDE SEQUENCE</scope>
    <source>
        <strain evidence="1">IBT 16125</strain>
    </source>
</reference>
<protein>
    <recommendedName>
        <fullName evidence="3">Terpenoid synthase</fullName>
    </recommendedName>
</protein>
<organism evidence="1 2">
    <name type="scientific">Penicillium daleae</name>
    <dbReference type="NCBI Taxonomy" id="63821"/>
    <lineage>
        <taxon>Eukaryota</taxon>
        <taxon>Fungi</taxon>
        <taxon>Dikarya</taxon>
        <taxon>Ascomycota</taxon>
        <taxon>Pezizomycotina</taxon>
        <taxon>Eurotiomycetes</taxon>
        <taxon>Eurotiomycetidae</taxon>
        <taxon>Eurotiales</taxon>
        <taxon>Aspergillaceae</taxon>
        <taxon>Penicillium</taxon>
    </lineage>
</organism>